<feature type="signal peptide" evidence="2">
    <location>
        <begin position="1"/>
        <end position="16"/>
    </location>
</feature>
<reference evidence="4 5" key="1">
    <citation type="journal article" date="2024" name="BMC Genomics">
        <title>Genome assembly of redclaw crayfish (Cherax quadricarinatus) provides insights into its immune adaptation and hypoxia tolerance.</title>
        <authorList>
            <person name="Liu Z."/>
            <person name="Zheng J."/>
            <person name="Li H."/>
            <person name="Fang K."/>
            <person name="Wang S."/>
            <person name="He J."/>
            <person name="Zhou D."/>
            <person name="Weng S."/>
            <person name="Chi M."/>
            <person name="Gu Z."/>
            <person name="He J."/>
            <person name="Li F."/>
            <person name="Wang M."/>
        </authorList>
    </citation>
    <scope>NUCLEOTIDE SEQUENCE [LARGE SCALE GENOMIC DNA]</scope>
    <source>
        <strain evidence="4">ZL_2023a</strain>
    </source>
</reference>
<dbReference type="SUPFAM" id="SSF56436">
    <property type="entry name" value="C-type lectin-like"/>
    <property type="match status" value="1"/>
</dbReference>
<dbReference type="AlphaFoldDB" id="A0AAW0WUV1"/>
<dbReference type="EMBL" id="JARKIK010000060">
    <property type="protein sequence ID" value="KAK8731709.1"/>
    <property type="molecule type" value="Genomic_DNA"/>
</dbReference>
<dbReference type="PANTHER" id="PTHR21407">
    <property type="entry name" value="RE43931P-RELATED"/>
    <property type="match status" value="1"/>
</dbReference>
<keyword evidence="1" id="KW-1015">Disulfide bond</keyword>
<dbReference type="Gene3D" id="3.10.100.10">
    <property type="entry name" value="Mannose-Binding Protein A, subunit A"/>
    <property type="match status" value="1"/>
</dbReference>
<protein>
    <recommendedName>
        <fullName evidence="3">C-type lectin domain-containing protein</fullName>
    </recommendedName>
</protein>
<dbReference type="InterPro" id="IPR016186">
    <property type="entry name" value="C-type_lectin-like/link_sf"/>
</dbReference>
<dbReference type="PROSITE" id="PS50041">
    <property type="entry name" value="C_TYPE_LECTIN_2"/>
    <property type="match status" value="1"/>
</dbReference>
<name>A0AAW0WUV1_CHEQU</name>
<feature type="chain" id="PRO_5043418556" description="C-type lectin domain-containing protein" evidence="2">
    <location>
        <begin position="17"/>
        <end position="243"/>
    </location>
</feature>
<dbReference type="InterPro" id="IPR001304">
    <property type="entry name" value="C-type_lectin-like"/>
</dbReference>
<feature type="domain" description="C-type lectin" evidence="3">
    <location>
        <begin position="83"/>
        <end position="225"/>
    </location>
</feature>
<dbReference type="InterPro" id="IPR016187">
    <property type="entry name" value="CTDL_fold"/>
</dbReference>
<sequence>MRLILVLAALVAAAAADKLQQQQQQKPAQGKLLSLPEPALCASRPKQWQFGGHNYFFSWDQERPGFYEEESQNPQENIGKKVNWLISRNECRRRCMDAVSIESEAENDMILEFVKSRNLQYIWTSGRLCDFTGCESRQDLKPLNINGWFWSGTNTKMAPTNKIPPGWSYQPWSQTGHTGVPQPDNAEFDINQTSESCLGVLNNIYKDGIKWHDIACYHPKPFVCEDSDVLLEYVRATNPGLQL</sequence>
<dbReference type="PANTHER" id="PTHR21407:SF5">
    <property type="entry name" value="HL04814P"/>
    <property type="match status" value="1"/>
</dbReference>
<evidence type="ECO:0000313" key="5">
    <source>
        <dbReference type="Proteomes" id="UP001445076"/>
    </source>
</evidence>
<dbReference type="Pfam" id="PF00059">
    <property type="entry name" value="Lectin_C"/>
    <property type="match status" value="1"/>
</dbReference>
<keyword evidence="2" id="KW-0732">Signal</keyword>
<evidence type="ECO:0000313" key="4">
    <source>
        <dbReference type="EMBL" id="KAK8731709.1"/>
    </source>
</evidence>
<evidence type="ECO:0000259" key="3">
    <source>
        <dbReference type="PROSITE" id="PS50041"/>
    </source>
</evidence>
<dbReference type="Proteomes" id="UP001445076">
    <property type="component" value="Unassembled WGS sequence"/>
</dbReference>
<dbReference type="InterPro" id="IPR018378">
    <property type="entry name" value="C-type_lectin_CS"/>
</dbReference>
<keyword evidence="5" id="KW-1185">Reference proteome</keyword>
<accession>A0AAW0WUV1</accession>
<comment type="caution">
    <text evidence="4">The sequence shown here is derived from an EMBL/GenBank/DDBJ whole genome shotgun (WGS) entry which is preliminary data.</text>
</comment>
<dbReference type="PROSITE" id="PS00615">
    <property type="entry name" value="C_TYPE_LECTIN_1"/>
    <property type="match status" value="1"/>
</dbReference>
<evidence type="ECO:0000256" key="2">
    <source>
        <dbReference type="SAM" id="SignalP"/>
    </source>
</evidence>
<organism evidence="4 5">
    <name type="scientific">Cherax quadricarinatus</name>
    <name type="common">Australian red claw crayfish</name>
    <dbReference type="NCBI Taxonomy" id="27406"/>
    <lineage>
        <taxon>Eukaryota</taxon>
        <taxon>Metazoa</taxon>
        <taxon>Ecdysozoa</taxon>
        <taxon>Arthropoda</taxon>
        <taxon>Crustacea</taxon>
        <taxon>Multicrustacea</taxon>
        <taxon>Malacostraca</taxon>
        <taxon>Eumalacostraca</taxon>
        <taxon>Eucarida</taxon>
        <taxon>Decapoda</taxon>
        <taxon>Pleocyemata</taxon>
        <taxon>Astacidea</taxon>
        <taxon>Parastacoidea</taxon>
        <taxon>Parastacidae</taxon>
        <taxon>Cherax</taxon>
    </lineage>
</organism>
<proteinExistence type="predicted"/>
<gene>
    <name evidence="4" type="ORF">OTU49_007435</name>
</gene>
<dbReference type="CDD" id="cd00037">
    <property type="entry name" value="CLECT"/>
    <property type="match status" value="1"/>
</dbReference>
<evidence type="ECO:0000256" key="1">
    <source>
        <dbReference type="ARBA" id="ARBA00023157"/>
    </source>
</evidence>